<dbReference type="Pfam" id="PF18358">
    <property type="entry name" value="Tudor_4"/>
    <property type="match status" value="1"/>
</dbReference>
<dbReference type="CDD" id="cd20382">
    <property type="entry name" value="Tudor_SETDB1_rpt1"/>
    <property type="match status" value="1"/>
</dbReference>
<evidence type="ECO:0000313" key="5">
    <source>
        <dbReference type="Proteomes" id="UP000085678"/>
    </source>
</evidence>
<dbReference type="GO" id="GO:0046974">
    <property type="term" value="F:histone H3K9 methyltransferase activity"/>
    <property type="evidence" value="ECO:0007669"/>
    <property type="project" value="TreeGrafter"/>
</dbReference>
<dbReference type="InterPro" id="IPR041291">
    <property type="entry name" value="TUDOR_5"/>
</dbReference>
<dbReference type="AlphaFoldDB" id="A0A1S3KCV2"/>
<dbReference type="OrthoDB" id="5792673at2759"/>
<dbReference type="CDD" id="cd20384">
    <property type="entry name" value="Tudor_ZGPAT"/>
    <property type="match status" value="1"/>
</dbReference>
<keyword evidence="2" id="KW-0539">Nucleus</keyword>
<dbReference type="Pfam" id="PF18359">
    <property type="entry name" value="Tudor_5"/>
    <property type="match status" value="1"/>
</dbReference>
<feature type="domain" description="Tudor" evidence="4">
    <location>
        <begin position="356"/>
        <end position="411"/>
    </location>
</feature>
<dbReference type="PANTHER" id="PTHR46024">
    <property type="entry name" value="HISTONE-LYSINE N-METHYLTRANSFERASE EGGLESS"/>
    <property type="match status" value="1"/>
</dbReference>
<dbReference type="GO" id="GO:0005634">
    <property type="term" value="C:nucleus"/>
    <property type="evidence" value="ECO:0007669"/>
    <property type="project" value="UniProtKB-SubCell"/>
</dbReference>
<evidence type="ECO:0000313" key="6">
    <source>
        <dbReference type="RefSeq" id="XP_013420322.1"/>
    </source>
</evidence>
<protein>
    <submittedName>
        <fullName evidence="6">Histone-lysine N-methyltransferase SETDB1-like</fullName>
    </submittedName>
</protein>
<evidence type="ECO:0000259" key="4">
    <source>
        <dbReference type="SMART" id="SM00333"/>
    </source>
</evidence>
<keyword evidence="5" id="KW-1185">Reference proteome</keyword>
<organism evidence="5 6">
    <name type="scientific">Lingula anatina</name>
    <name type="common">Brachiopod</name>
    <name type="synonym">Lingula unguis</name>
    <dbReference type="NCBI Taxonomy" id="7574"/>
    <lineage>
        <taxon>Eukaryota</taxon>
        <taxon>Metazoa</taxon>
        <taxon>Spiralia</taxon>
        <taxon>Lophotrochozoa</taxon>
        <taxon>Brachiopoda</taxon>
        <taxon>Linguliformea</taxon>
        <taxon>Lingulata</taxon>
        <taxon>Lingulida</taxon>
        <taxon>Linguloidea</taxon>
        <taxon>Lingulidae</taxon>
        <taxon>Lingula</taxon>
    </lineage>
</organism>
<dbReference type="InterPro" id="IPR002999">
    <property type="entry name" value="Tudor"/>
</dbReference>
<dbReference type="SMART" id="SM00333">
    <property type="entry name" value="TUDOR"/>
    <property type="match status" value="2"/>
</dbReference>
<evidence type="ECO:0000256" key="1">
    <source>
        <dbReference type="ARBA" id="ARBA00004123"/>
    </source>
</evidence>
<accession>A0A1S3KCV2</accession>
<comment type="subcellular location">
    <subcellularLocation>
        <location evidence="1">Nucleus</location>
    </subcellularLocation>
</comment>
<dbReference type="GO" id="GO:0010629">
    <property type="term" value="P:negative regulation of gene expression"/>
    <property type="evidence" value="ECO:0007669"/>
    <property type="project" value="TreeGrafter"/>
</dbReference>
<feature type="coiled-coil region" evidence="3">
    <location>
        <begin position="65"/>
        <end position="92"/>
    </location>
</feature>
<dbReference type="GO" id="GO:0070828">
    <property type="term" value="P:heterochromatin organization"/>
    <property type="evidence" value="ECO:0007669"/>
    <property type="project" value="TreeGrafter"/>
</dbReference>
<dbReference type="GeneID" id="106180760"/>
<dbReference type="RefSeq" id="XP_013420322.1">
    <property type="nucleotide sequence ID" value="XM_013564868.1"/>
</dbReference>
<dbReference type="InParanoid" id="A0A1S3KCV2"/>
<dbReference type="InterPro" id="IPR040880">
    <property type="entry name" value="DUF5604"/>
</dbReference>
<dbReference type="KEGG" id="lak:106180760"/>
<proteinExistence type="predicted"/>
<dbReference type="Proteomes" id="UP000085678">
    <property type="component" value="Unplaced"/>
</dbReference>
<gene>
    <name evidence="6" type="primary">LOC106180760</name>
</gene>
<dbReference type="InterPro" id="IPR051516">
    <property type="entry name" value="SETDB_methyltransferase"/>
</dbReference>
<dbReference type="Gene3D" id="2.30.30.140">
    <property type="match status" value="3"/>
</dbReference>
<dbReference type="CDD" id="cd21181">
    <property type="entry name" value="Tudor_SETDB1_rpt2"/>
    <property type="match status" value="1"/>
</dbReference>
<dbReference type="PANTHER" id="PTHR46024:SF1">
    <property type="entry name" value="HISTONE-LYSINE N-METHYLTRANSFERASE EGGLESS"/>
    <property type="match status" value="1"/>
</dbReference>
<dbReference type="STRING" id="7574.A0A1S3KCV2"/>
<feature type="domain" description="Tudor" evidence="4">
    <location>
        <begin position="264"/>
        <end position="329"/>
    </location>
</feature>
<dbReference type="InterPro" id="IPR041292">
    <property type="entry name" value="Tudor_4"/>
</dbReference>
<sequence length="442" mass="50137">MATAAANIAKDDDDEIYYEFDPADFDGQSFEDVIDLTLEDLKFDVRCDQNFNTLSNQIRSAERKQKEVDRIFDDVKEQIQKLKEQIQSEQGIEGEDSGSDDDVQFLEASYHPPKSTGNKSIKTLQLSKSVASPLSSPPKAKPVNLSSQLVNMHTQMVSILSTTPKAPETVISKSVDQSNDIIPLSVHPPKPRPRIPIQQKFLPVTVGIKVLGKKFNDIWYKGTVAEIQNKDKPKEEHRYRVKFDSKGMKVLSGKHIAYFDPCTGTLPVGTRVVALYKDEEATPSTSFYAGIVAEPPNVRNNNRFLVFFDDGYAQYSQPKDVHKVYEQSKNVWEDIHPDSQEFIKDYLMAYPERPMVRLAKGQHVQTEWNGKWWKAKVVAVDASLVHMYFEADKRSEWIYRGSTRLEPLFTALDTDKTSILTGCCLIDLPELIMHVSFCCAAE</sequence>
<reference evidence="6" key="1">
    <citation type="submission" date="2025-08" db="UniProtKB">
        <authorList>
            <consortium name="RefSeq"/>
        </authorList>
    </citation>
    <scope>IDENTIFICATION</scope>
    <source>
        <tissue evidence="6">Gonads</tissue>
    </source>
</reference>
<evidence type="ECO:0000256" key="3">
    <source>
        <dbReference type="SAM" id="Coils"/>
    </source>
</evidence>
<keyword evidence="3" id="KW-0175">Coiled coil</keyword>
<dbReference type="Pfam" id="PF18300">
    <property type="entry name" value="DUF5604"/>
    <property type="match status" value="1"/>
</dbReference>
<name>A0A1S3KCV2_LINAN</name>
<evidence type="ECO:0000256" key="2">
    <source>
        <dbReference type="ARBA" id="ARBA00023242"/>
    </source>
</evidence>